<dbReference type="Proteomes" id="UP000189681">
    <property type="component" value="Unassembled WGS sequence"/>
</dbReference>
<evidence type="ECO:0000313" key="2">
    <source>
        <dbReference type="Proteomes" id="UP000189681"/>
    </source>
</evidence>
<accession>A0A1V4AUQ5</accession>
<dbReference type="AlphaFoldDB" id="A0A1V4AUQ5"/>
<name>A0A1V4AUQ5_9BACT</name>
<gene>
    <name evidence="1" type="ORF">AYP45_06745</name>
</gene>
<reference evidence="1 2" key="1">
    <citation type="journal article" date="2017" name="Water Res.">
        <title>Discovery and metagenomic analysis of an anammox bacterial enrichment related to Candidatus "Brocadia caroliniensis" in a full-scale glycerol-fed nitritation-denitritation separate centrate treatment process.</title>
        <authorList>
            <person name="Park H."/>
            <person name="Brotto A.C."/>
            <person name="van Loosdrecht M.C."/>
            <person name="Chandran K."/>
        </authorList>
    </citation>
    <scope>NUCLEOTIDE SEQUENCE [LARGE SCALE GENOMIC DNA]</scope>
    <source>
        <strain evidence="1">26THWARD</strain>
    </source>
</reference>
<dbReference type="EMBL" id="AYTS01000060">
    <property type="protein sequence ID" value="OOP56837.1"/>
    <property type="molecule type" value="Genomic_DNA"/>
</dbReference>
<comment type="caution">
    <text evidence="1">The sequence shown here is derived from an EMBL/GenBank/DDBJ whole genome shotgun (WGS) entry which is preliminary data.</text>
</comment>
<evidence type="ECO:0000313" key="1">
    <source>
        <dbReference type="EMBL" id="OOP56837.1"/>
    </source>
</evidence>
<proteinExistence type="predicted"/>
<sequence length="76" mass="8499">MREIRLYGSAGGEAKAFPTPIGLQVITNQDTTPNTSTFINLIQSCHDLMWWHGQAMLVHVFHALCLQVCLVLSNQM</sequence>
<protein>
    <submittedName>
        <fullName evidence="1">Uncharacterized protein</fullName>
    </submittedName>
</protein>
<organism evidence="1 2">
    <name type="scientific">Candidatus Brocadia carolinensis</name>
    <dbReference type="NCBI Taxonomy" id="1004156"/>
    <lineage>
        <taxon>Bacteria</taxon>
        <taxon>Pseudomonadati</taxon>
        <taxon>Planctomycetota</taxon>
        <taxon>Candidatus Brocadiia</taxon>
        <taxon>Candidatus Brocadiales</taxon>
        <taxon>Candidatus Brocadiaceae</taxon>
        <taxon>Candidatus Brocadia</taxon>
    </lineage>
</organism>